<dbReference type="SMART" id="SM00219">
    <property type="entry name" value="TyrKc"/>
    <property type="match status" value="1"/>
</dbReference>
<dbReference type="PROSITE" id="PS00107">
    <property type="entry name" value="PROTEIN_KINASE_ATP"/>
    <property type="match status" value="1"/>
</dbReference>
<reference evidence="5 6" key="2">
    <citation type="submission" date="2018-11" db="EMBL/GenBank/DDBJ databases">
        <authorList>
            <consortium name="Pathogen Informatics"/>
        </authorList>
    </citation>
    <scope>NUCLEOTIDE SEQUENCE [LARGE SCALE GENOMIC DNA]</scope>
    <source>
        <strain evidence="5 6">MHpl1</strain>
    </source>
</reference>
<dbReference type="Gene3D" id="3.30.200.20">
    <property type="entry name" value="Phosphorylase Kinase, domain 1"/>
    <property type="match status" value="1"/>
</dbReference>
<accession>A0A0N4WDS4</accession>
<dbReference type="WBParaSite" id="HPLM_0000874901-mRNA-1">
    <property type="protein sequence ID" value="HPLM_0000874901-mRNA-1"/>
    <property type="gene ID" value="HPLM_0000874901"/>
</dbReference>
<feature type="binding site" evidence="3">
    <location>
        <position position="69"/>
    </location>
    <ligand>
        <name>ATP</name>
        <dbReference type="ChEBI" id="CHEBI:30616"/>
    </ligand>
</feature>
<dbReference type="Gene3D" id="1.10.510.10">
    <property type="entry name" value="Transferase(Phosphotransferase) domain 1"/>
    <property type="match status" value="1"/>
</dbReference>
<gene>
    <name evidence="5" type="ORF">HPLM_LOCUS8741</name>
</gene>
<dbReference type="Pfam" id="PF07714">
    <property type="entry name" value="PK_Tyr_Ser-Thr"/>
    <property type="match status" value="1"/>
</dbReference>
<dbReference type="InterPro" id="IPR011009">
    <property type="entry name" value="Kinase-like_dom_sf"/>
</dbReference>
<dbReference type="InterPro" id="IPR000719">
    <property type="entry name" value="Prot_kinase_dom"/>
</dbReference>
<dbReference type="GO" id="GO:0004713">
    <property type="term" value="F:protein tyrosine kinase activity"/>
    <property type="evidence" value="ECO:0007669"/>
    <property type="project" value="InterPro"/>
</dbReference>
<keyword evidence="1 3" id="KW-0547">Nucleotide-binding</keyword>
<dbReference type="SUPFAM" id="SSF56112">
    <property type="entry name" value="Protein kinase-like (PK-like)"/>
    <property type="match status" value="1"/>
</dbReference>
<proteinExistence type="predicted"/>
<feature type="domain" description="Protein kinase" evidence="4">
    <location>
        <begin position="1"/>
        <end position="140"/>
    </location>
</feature>
<dbReference type="AlphaFoldDB" id="A0A0N4WDS4"/>
<evidence type="ECO:0000256" key="3">
    <source>
        <dbReference type="PROSITE-ProRule" id="PRU10141"/>
    </source>
</evidence>
<evidence type="ECO:0000313" key="7">
    <source>
        <dbReference type="WBParaSite" id="HPLM_0000874901-mRNA-1"/>
    </source>
</evidence>
<keyword evidence="2 3" id="KW-0067">ATP-binding</keyword>
<name>A0A0N4WDS4_HAEPC</name>
<dbReference type="InterPro" id="IPR001245">
    <property type="entry name" value="Ser-Thr/Tyr_kinase_cat_dom"/>
</dbReference>
<protein>
    <submittedName>
        <fullName evidence="7">Protein kinase domain-containing protein</fullName>
    </submittedName>
</protein>
<reference evidence="7" key="1">
    <citation type="submission" date="2017-02" db="UniProtKB">
        <authorList>
            <consortium name="WormBaseParasite"/>
        </authorList>
    </citation>
    <scope>IDENTIFICATION</scope>
</reference>
<dbReference type="PROSITE" id="PS00109">
    <property type="entry name" value="PROTEIN_KINASE_TYR"/>
    <property type="match status" value="1"/>
</dbReference>
<dbReference type="Proteomes" id="UP000268014">
    <property type="component" value="Unassembled WGS sequence"/>
</dbReference>
<dbReference type="InterPro" id="IPR020635">
    <property type="entry name" value="Tyr_kinase_cat_dom"/>
</dbReference>
<dbReference type="EMBL" id="UZAF01016920">
    <property type="protein sequence ID" value="VDO35690.1"/>
    <property type="molecule type" value="Genomic_DNA"/>
</dbReference>
<dbReference type="InterPro" id="IPR008266">
    <property type="entry name" value="Tyr_kinase_AS"/>
</dbReference>
<evidence type="ECO:0000256" key="1">
    <source>
        <dbReference type="ARBA" id="ARBA00022741"/>
    </source>
</evidence>
<evidence type="ECO:0000313" key="5">
    <source>
        <dbReference type="EMBL" id="VDO35690.1"/>
    </source>
</evidence>
<dbReference type="InterPro" id="IPR017441">
    <property type="entry name" value="Protein_kinase_ATP_BS"/>
</dbReference>
<evidence type="ECO:0000256" key="2">
    <source>
        <dbReference type="ARBA" id="ARBA00022840"/>
    </source>
</evidence>
<organism evidence="7">
    <name type="scientific">Haemonchus placei</name>
    <name type="common">Barber's pole worm</name>
    <dbReference type="NCBI Taxonomy" id="6290"/>
    <lineage>
        <taxon>Eukaryota</taxon>
        <taxon>Metazoa</taxon>
        <taxon>Ecdysozoa</taxon>
        <taxon>Nematoda</taxon>
        <taxon>Chromadorea</taxon>
        <taxon>Rhabditida</taxon>
        <taxon>Rhabditina</taxon>
        <taxon>Rhabditomorpha</taxon>
        <taxon>Strongyloidea</taxon>
        <taxon>Trichostrongylidae</taxon>
        <taxon>Haemonchus</taxon>
    </lineage>
</organism>
<dbReference type="InterPro" id="IPR050198">
    <property type="entry name" value="Non-receptor_tyrosine_kinases"/>
</dbReference>
<sequence>MQYLRYHHSSGTPVKDGVVLKTPIPKQKWELRSDKVKLSAKIGAGAFGEVWVGTMQETPNDPPIQVAVKLLPTKMLIGYAIDAATGLAYLHAKVCMHRDIACRNCLIDVSKGIVKLSDFGLSKQAESYNIPKDEKIPIKW</sequence>
<evidence type="ECO:0000259" key="4">
    <source>
        <dbReference type="PROSITE" id="PS50011"/>
    </source>
</evidence>
<dbReference type="GO" id="GO:0005524">
    <property type="term" value="F:ATP binding"/>
    <property type="evidence" value="ECO:0007669"/>
    <property type="project" value="UniProtKB-UniRule"/>
</dbReference>
<evidence type="ECO:0000313" key="6">
    <source>
        <dbReference type="Proteomes" id="UP000268014"/>
    </source>
</evidence>
<dbReference type="OMA" id="HESPCAP"/>
<dbReference type="PROSITE" id="PS50011">
    <property type="entry name" value="PROTEIN_KINASE_DOM"/>
    <property type="match status" value="1"/>
</dbReference>
<keyword evidence="6" id="KW-1185">Reference proteome</keyword>
<dbReference type="PANTHER" id="PTHR24418">
    <property type="entry name" value="TYROSINE-PROTEIN KINASE"/>
    <property type="match status" value="1"/>
</dbReference>
<dbReference type="OrthoDB" id="5854554at2759"/>
<dbReference type="STRING" id="6290.A0A0N4WDS4"/>